<organism evidence="1 2">
    <name type="scientific">Chitinophaga silvisoli</name>
    <dbReference type="NCBI Taxonomy" id="2291814"/>
    <lineage>
        <taxon>Bacteria</taxon>
        <taxon>Pseudomonadati</taxon>
        <taxon>Bacteroidota</taxon>
        <taxon>Chitinophagia</taxon>
        <taxon>Chitinophagales</taxon>
        <taxon>Chitinophagaceae</taxon>
        <taxon>Chitinophaga</taxon>
    </lineage>
</organism>
<dbReference type="RefSeq" id="WP_116855476.1">
    <property type="nucleotide sequence ID" value="NZ_QTJV01000008.1"/>
</dbReference>
<sequence length="210" mass="23087">MNIPVAIITIAMVAMTMTACQSKQSPSIPEDDHKESSTAGLLDKDTISVEFAKIYVKNYAGRAGKIPVDSSGCDACATEMIGGRPHKMGSNTRTVWFSASRLRALVEQLEAEGGDGIRFYFAAYDSTYNKYDSSHTHIPQKPYWNRNTLIMVTTRDSTRNDTIFHWDYFNNDPRGTVGKGRIILASAENRGELCPPPATCKGVGALLITQ</sequence>
<comment type="caution">
    <text evidence="1">The sequence shown here is derived from an EMBL/GenBank/DDBJ whole genome shotgun (WGS) entry which is preliminary data.</text>
</comment>
<dbReference type="OrthoDB" id="662966at2"/>
<proteinExistence type="predicted"/>
<evidence type="ECO:0000313" key="2">
    <source>
        <dbReference type="Proteomes" id="UP000261174"/>
    </source>
</evidence>
<reference evidence="1 2" key="1">
    <citation type="submission" date="2018-08" db="EMBL/GenBank/DDBJ databases">
        <title>Chitinophaga sp. K20C18050901, a novel bacterium isolated from forest soil.</title>
        <authorList>
            <person name="Wang C."/>
        </authorList>
    </citation>
    <scope>NUCLEOTIDE SEQUENCE [LARGE SCALE GENOMIC DNA]</scope>
    <source>
        <strain evidence="1 2">K20C18050901</strain>
    </source>
</reference>
<name>A0A3E1NYP8_9BACT</name>
<keyword evidence="2" id="KW-1185">Reference proteome</keyword>
<accession>A0A3E1NYP8</accession>
<dbReference type="AlphaFoldDB" id="A0A3E1NYP8"/>
<dbReference type="Proteomes" id="UP000261174">
    <property type="component" value="Unassembled WGS sequence"/>
</dbReference>
<protein>
    <submittedName>
        <fullName evidence="1">Uncharacterized protein</fullName>
    </submittedName>
</protein>
<evidence type="ECO:0000313" key="1">
    <source>
        <dbReference type="EMBL" id="RFM33042.1"/>
    </source>
</evidence>
<gene>
    <name evidence="1" type="ORF">DXN04_21670</name>
</gene>
<dbReference type="EMBL" id="QTJV01000008">
    <property type="protein sequence ID" value="RFM33042.1"/>
    <property type="molecule type" value="Genomic_DNA"/>
</dbReference>